<organism evidence="1 2">
    <name type="scientific">Punica granatum</name>
    <name type="common">Pomegranate</name>
    <dbReference type="NCBI Taxonomy" id="22663"/>
    <lineage>
        <taxon>Eukaryota</taxon>
        <taxon>Viridiplantae</taxon>
        <taxon>Streptophyta</taxon>
        <taxon>Embryophyta</taxon>
        <taxon>Tracheophyta</taxon>
        <taxon>Spermatophyta</taxon>
        <taxon>Magnoliopsida</taxon>
        <taxon>eudicotyledons</taxon>
        <taxon>Gunneridae</taxon>
        <taxon>Pentapetalae</taxon>
        <taxon>rosids</taxon>
        <taxon>malvids</taxon>
        <taxon>Myrtales</taxon>
        <taxon>Lythraceae</taxon>
        <taxon>Punica</taxon>
    </lineage>
</organism>
<protein>
    <submittedName>
        <fullName evidence="1">Uncharacterized protein</fullName>
    </submittedName>
</protein>
<dbReference type="AlphaFoldDB" id="A0A218X048"/>
<sequence>MGASANPRGGRGYVPFCALGPTTRSNGPSPDLDVQLGRVLESTPSEAPCNLRPLHGNRQARNGAYSLSRSSLTARSSACMAAWMEFSASGARVDVARGVGVAWDRCGGVDPCG</sequence>
<proteinExistence type="predicted"/>
<gene>
    <name evidence="1" type="ORF">CDL15_Pgr009378</name>
</gene>
<evidence type="ECO:0000313" key="1">
    <source>
        <dbReference type="EMBL" id="OWM77831.1"/>
    </source>
</evidence>
<evidence type="ECO:0000313" key="2">
    <source>
        <dbReference type="Proteomes" id="UP000197138"/>
    </source>
</evidence>
<dbReference type="Proteomes" id="UP000197138">
    <property type="component" value="Unassembled WGS sequence"/>
</dbReference>
<accession>A0A218X048</accession>
<name>A0A218X048_PUNGR</name>
<comment type="caution">
    <text evidence="1">The sequence shown here is derived from an EMBL/GenBank/DDBJ whole genome shotgun (WGS) entry which is preliminary data.</text>
</comment>
<dbReference type="EMBL" id="MTKT01002509">
    <property type="protein sequence ID" value="OWM77831.1"/>
    <property type="molecule type" value="Genomic_DNA"/>
</dbReference>
<reference evidence="2" key="1">
    <citation type="journal article" date="2017" name="Plant J.">
        <title>The pomegranate (Punica granatum L.) genome and the genomics of punicalagin biosynthesis.</title>
        <authorList>
            <person name="Qin G."/>
            <person name="Xu C."/>
            <person name="Ming R."/>
            <person name="Tang H."/>
            <person name="Guyot R."/>
            <person name="Kramer E.M."/>
            <person name="Hu Y."/>
            <person name="Yi X."/>
            <person name="Qi Y."/>
            <person name="Xu X."/>
            <person name="Gao Z."/>
            <person name="Pan H."/>
            <person name="Jian J."/>
            <person name="Tian Y."/>
            <person name="Yue Z."/>
            <person name="Xu Y."/>
        </authorList>
    </citation>
    <scope>NUCLEOTIDE SEQUENCE [LARGE SCALE GENOMIC DNA]</scope>
    <source>
        <strain evidence="2">cv. Dabenzi</strain>
    </source>
</reference>